<keyword evidence="2" id="KW-1185">Reference proteome</keyword>
<sequence length="70" mass="7639">MPALQAPPTFGGKLNNDRYYEAVMNTINALRPASSLRAIANHLTAAGFLTPTGLPWNRLRVAAFIRNTTL</sequence>
<evidence type="ECO:0008006" key="3">
    <source>
        <dbReference type="Google" id="ProtNLM"/>
    </source>
</evidence>
<dbReference type="AlphaFoldDB" id="A0A6A7MYM8"/>
<proteinExistence type="predicted"/>
<name>A0A6A7MYM8_9BURK</name>
<dbReference type="Proteomes" id="UP000440498">
    <property type="component" value="Unassembled WGS sequence"/>
</dbReference>
<dbReference type="RefSeq" id="WP_152837307.1">
    <property type="nucleotide sequence ID" value="NZ_WHUG01000002.1"/>
</dbReference>
<evidence type="ECO:0000313" key="2">
    <source>
        <dbReference type="Proteomes" id="UP000440498"/>
    </source>
</evidence>
<reference evidence="1 2" key="1">
    <citation type="submission" date="2019-10" db="EMBL/GenBank/DDBJ databases">
        <title>Two novel species isolated from a subtropical stream in China.</title>
        <authorList>
            <person name="Lu H."/>
        </authorList>
    </citation>
    <scope>NUCLEOTIDE SEQUENCE [LARGE SCALE GENOMIC DNA]</scope>
    <source>
        <strain evidence="1 2">FT29W</strain>
    </source>
</reference>
<gene>
    <name evidence="1" type="ORF">GEV02_06785</name>
</gene>
<protein>
    <recommendedName>
        <fullName evidence="3">Recombinase domain-containing protein</fullName>
    </recommendedName>
</protein>
<accession>A0A6A7MYM8</accession>
<comment type="caution">
    <text evidence="1">The sequence shown here is derived from an EMBL/GenBank/DDBJ whole genome shotgun (WGS) entry which is preliminary data.</text>
</comment>
<evidence type="ECO:0000313" key="1">
    <source>
        <dbReference type="EMBL" id="MQA37849.1"/>
    </source>
</evidence>
<dbReference type="EMBL" id="WHUG01000002">
    <property type="protein sequence ID" value="MQA37849.1"/>
    <property type="molecule type" value="Genomic_DNA"/>
</dbReference>
<organism evidence="1 2">
    <name type="scientific">Rugamonas aquatica</name>
    <dbReference type="NCBI Taxonomy" id="2743357"/>
    <lineage>
        <taxon>Bacteria</taxon>
        <taxon>Pseudomonadati</taxon>
        <taxon>Pseudomonadota</taxon>
        <taxon>Betaproteobacteria</taxon>
        <taxon>Burkholderiales</taxon>
        <taxon>Oxalobacteraceae</taxon>
        <taxon>Telluria group</taxon>
        <taxon>Rugamonas</taxon>
    </lineage>
</organism>